<evidence type="ECO:0000313" key="2">
    <source>
        <dbReference type="Proteomes" id="UP000037460"/>
    </source>
</evidence>
<reference evidence="2" key="1">
    <citation type="journal article" date="2015" name="PLoS Genet.">
        <title>Genome Sequence and Transcriptome Analyses of Chrysochromulina tobin: Metabolic Tools for Enhanced Algal Fitness in the Prominent Order Prymnesiales (Haptophyceae).</title>
        <authorList>
            <person name="Hovde B.T."/>
            <person name="Deodato C.R."/>
            <person name="Hunsperger H.M."/>
            <person name="Ryken S.A."/>
            <person name="Yost W."/>
            <person name="Jha R.K."/>
            <person name="Patterson J."/>
            <person name="Monnat R.J. Jr."/>
            <person name="Barlow S.B."/>
            <person name="Starkenburg S.R."/>
            <person name="Cattolico R.A."/>
        </authorList>
    </citation>
    <scope>NUCLEOTIDE SEQUENCE</scope>
    <source>
        <strain evidence="2">CCMP291</strain>
    </source>
</reference>
<name>A0A0M0JPP1_9EUKA</name>
<dbReference type="Proteomes" id="UP000037460">
    <property type="component" value="Unassembled WGS sequence"/>
</dbReference>
<feature type="non-terminal residue" evidence="1">
    <location>
        <position position="1"/>
    </location>
</feature>
<gene>
    <name evidence="1" type="ORF">Ctob_013611</name>
</gene>
<organism evidence="1 2">
    <name type="scientific">Chrysochromulina tobinii</name>
    <dbReference type="NCBI Taxonomy" id="1460289"/>
    <lineage>
        <taxon>Eukaryota</taxon>
        <taxon>Haptista</taxon>
        <taxon>Haptophyta</taxon>
        <taxon>Prymnesiophyceae</taxon>
        <taxon>Prymnesiales</taxon>
        <taxon>Chrysochromulinaceae</taxon>
        <taxon>Chrysochromulina</taxon>
    </lineage>
</organism>
<evidence type="ECO:0000313" key="1">
    <source>
        <dbReference type="EMBL" id="KOO28544.1"/>
    </source>
</evidence>
<keyword evidence="2" id="KW-1185">Reference proteome</keyword>
<proteinExistence type="predicted"/>
<dbReference type="EMBL" id="JWZX01002556">
    <property type="protein sequence ID" value="KOO28544.1"/>
    <property type="molecule type" value="Genomic_DNA"/>
</dbReference>
<protein>
    <submittedName>
        <fullName evidence="1">Uncharacterized protein</fullName>
    </submittedName>
</protein>
<accession>A0A0M0JPP1</accession>
<sequence length="181" mass="20212">DLSKHDLIRRLTAEFNGYVLPPDETIQGYPRFSWIMVAMMLHIYRALDQVVAPNGCQPSWVHIASERDVPVVACPTVHLELAAHPRISRVNFADQLEHSQWVTLWAAHARQIAGTREHESMLKQYWLRRFSNGAQDIRVEIGGHDRWTHSAPDEVVIGSSASPCSSSASACFCSLPASAAQ</sequence>
<dbReference type="AlphaFoldDB" id="A0A0M0JPP1"/>
<comment type="caution">
    <text evidence="1">The sequence shown here is derived from an EMBL/GenBank/DDBJ whole genome shotgun (WGS) entry which is preliminary data.</text>
</comment>